<dbReference type="Proteomes" id="UP000183376">
    <property type="component" value="Chromosome I"/>
</dbReference>
<dbReference type="Pfam" id="PF17844">
    <property type="entry name" value="SCP_3"/>
    <property type="match status" value="1"/>
</dbReference>
<dbReference type="STRING" id="211114.SAMN04489726_5467"/>
<sequence>MSLRKAVDPHELRDAVAAVVPWLDGGPRPDRKTLAAAVRLSLRTLELAAPGHSVEVRVPPFAAVQCVAGPRHTRGTPPNVVETDPLTWLGLVLGRVAWADALEDGRIDASGTRADVSQWLPLVSLKH</sequence>
<evidence type="ECO:0000259" key="1">
    <source>
        <dbReference type="Pfam" id="PF17844"/>
    </source>
</evidence>
<dbReference type="eggNOG" id="COG3255">
    <property type="taxonomic scope" value="Bacteria"/>
</dbReference>
<evidence type="ECO:0000313" key="3">
    <source>
        <dbReference type="Proteomes" id="UP000183376"/>
    </source>
</evidence>
<evidence type="ECO:0000313" key="2">
    <source>
        <dbReference type="EMBL" id="SDN19945.1"/>
    </source>
</evidence>
<proteinExistence type="predicted"/>
<dbReference type="Gene3D" id="3.30.1050.40">
    <property type="match status" value="1"/>
</dbReference>
<keyword evidence="3" id="KW-1185">Reference proteome</keyword>
<dbReference type="RefSeq" id="WP_030427099.1">
    <property type="nucleotide sequence ID" value="NZ_JOEF01000002.1"/>
</dbReference>
<reference evidence="2 3" key="1">
    <citation type="submission" date="2016-10" db="EMBL/GenBank/DDBJ databases">
        <authorList>
            <person name="de Groot N.N."/>
        </authorList>
    </citation>
    <scope>NUCLEOTIDE SEQUENCE [LARGE SCALE GENOMIC DNA]</scope>
    <source>
        <strain evidence="2 3">DSM 44149</strain>
    </source>
</reference>
<gene>
    <name evidence="2" type="ORF">SAMN04489726_5467</name>
</gene>
<dbReference type="EMBL" id="LT629701">
    <property type="protein sequence ID" value="SDN19945.1"/>
    <property type="molecule type" value="Genomic_DNA"/>
</dbReference>
<accession>A0A1G9ZFI1</accession>
<dbReference type="AlphaFoldDB" id="A0A1G9ZFI1"/>
<dbReference type="InterPro" id="IPR041629">
    <property type="entry name" value="SCP_3"/>
</dbReference>
<feature type="domain" description="Bacterial SCP orthologue" evidence="1">
    <location>
        <begin position="30"/>
        <end position="122"/>
    </location>
</feature>
<name>A0A1G9ZFI1_ALLAB</name>
<organism evidence="2 3">
    <name type="scientific">Allokutzneria albata</name>
    <name type="common">Kibdelosporangium albatum</name>
    <dbReference type="NCBI Taxonomy" id="211114"/>
    <lineage>
        <taxon>Bacteria</taxon>
        <taxon>Bacillati</taxon>
        <taxon>Actinomycetota</taxon>
        <taxon>Actinomycetes</taxon>
        <taxon>Pseudonocardiales</taxon>
        <taxon>Pseudonocardiaceae</taxon>
        <taxon>Allokutzneria</taxon>
    </lineage>
</organism>
<protein>
    <recommendedName>
        <fullName evidence="1">Bacterial SCP orthologue domain-containing protein</fullName>
    </recommendedName>
</protein>
<dbReference type="OrthoDB" id="8481083at2"/>